<gene>
    <name evidence="1" type="ORF">RCOM_2054370</name>
</gene>
<sequence>MHRQCRDARARQRGNAGRLGVVDRELTGALRTRRLSRRLHEAELHRMAVRLDAERHRRQRVFVEIVRGFDPMRLKKSGGRDQHALAVTDQLADVARIGQRRRGDDRHIHVIFEQVRHARQKLHLHRDARKALAILQNGMRQLRKAEVGHAVNPQRAARAGVRVARLGFGVLQVGENLLALPVVALARFRQRNLAR</sequence>
<keyword evidence="2" id="KW-1185">Reference proteome</keyword>
<dbReference type="Proteomes" id="UP000008311">
    <property type="component" value="Unassembled WGS sequence"/>
</dbReference>
<reference evidence="2" key="1">
    <citation type="journal article" date="2010" name="Nat. Biotechnol.">
        <title>Draft genome sequence of the oilseed species Ricinus communis.</title>
        <authorList>
            <person name="Chan A.P."/>
            <person name="Crabtree J."/>
            <person name="Zhao Q."/>
            <person name="Lorenzi H."/>
            <person name="Orvis J."/>
            <person name="Puiu D."/>
            <person name="Melake-Berhan A."/>
            <person name="Jones K.M."/>
            <person name="Redman J."/>
            <person name="Chen G."/>
            <person name="Cahoon E.B."/>
            <person name="Gedil M."/>
            <person name="Stanke M."/>
            <person name="Haas B.J."/>
            <person name="Wortman J.R."/>
            <person name="Fraser-Liggett C.M."/>
            <person name="Ravel J."/>
            <person name="Rabinowicz P.D."/>
        </authorList>
    </citation>
    <scope>NUCLEOTIDE SEQUENCE [LARGE SCALE GENOMIC DNA]</scope>
    <source>
        <strain evidence="2">cv. Hale</strain>
    </source>
</reference>
<protein>
    <submittedName>
        <fullName evidence="1">Uncharacterized protein</fullName>
    </submittedName>
</protein>
<evidence type="ECO:0000313" key="2">
    <source>
        <dbReference type="Proteomes" id="UP000008311"/>
    </source>
</evidence>
<dbReference type="AlphaFoldDB" id="B9TJW8"/>
<organism evidence="1 2">
    <name type="scientific">Ricinus communis</name>
    <name type="common">Castor bean</name>
    <dbReference type="NCBI Taxonomy" id="3988"/>
    <lineage>
        <taxon>Eukaryota</taxon>
        <taxon>Viridiplantae</taxon>
        <taxon>Streptophyta</taxon>
        <taxon>Embryophyta</taxon>
        <taxon>Tracheophyta</taxon>
        <taxon>Spermatophyta</taxon>
        <taxon>Magnoliopsida</taxon>
        <taxon>eudicotyledons</taxon>
        <taxon>Gunneridae</taxon>
        <taxon>Pentapetalae</taxon>
        <taxon>rosids</taxon>
        <taxon>fabids</taxon>
        <taxon>Malpighiales</taxon>
        <taxon>Euphorbiaceae</taxon>
        <taxon>Acalyphoideae</taxon>
        <taxon>Acalypheae</taxon>
        <taxon>Ricinus</taxon>
    </lineage>
</organism>
<feature type="non-terminal residue" evidence="1">
    <location>
        <position position="195"/>
    </location>
</feature>
<proteinExistence type="predicted"/>
<name>B9TJW8_RICCO</name>
<dbReference type="InParanoid" id="B9TJW8"/>
<dbReference type="EMBL" id="EQ984457">
    <property type="protein sequence ID" value="EEF23845.1"/>
    <property type="molecule type" value="Genomic_DNA"/>
</dbReference>
<accession>B9TJW8</accession>
<evidence type="ECO:0000313" key="1">
    <source>
        <dbReference type="EMBL" id="EEF23845.1"/>
    </source>
</evidence>